<dbReference type="EMBL" id="BGZK01001716">
    <property type="protein sequence ID" value="GBP85108.1"/>
    <property type="molecule type" value="Genomic_DNA"/>
</dbReference>
<reference evidence="1 2" key="1">
    <citation type="journal article" date="2019" name="Commun. Biol.">
        <title>The bagworm genome reveals a unique fibroin gene that provides high tensile strength.</title>
        <authorList>
            <person name="Kono N."/>
            <person name="Nakamura H."/>
            <person name="Ohtoshi R."/>
            <person name="Tomita M."/>
            <person name="Numata K."/>
            <person name="Arakawa K."/>
        </authorList>
    </citation>
    <scope>NUCLEOTIDE SEQUENCE [LARGE SCALE GENOMIC DNA]</scope>
</reference>
<name>A0A4C1ZBB0_EUMVA</name>
<sequence length="161" mass="17679">MQRSYRVEIDSPCLPFWGIGLSSVARVYGGSRILFFHPRKSGCPISGYEDGGLEVHSVSLLRQPQPATFLLIYMPALPTAECIAPLLPVSLVPDAFVAAISDAVPEARENSAAHVAHLGCTLCFNHWRPGKFRKHIRLLSPHLNLRAPLQSVIVGTLVMRN</sequence>
<organism evidence="1 2">
    <name type="scientific">Eumeta variegata</name>
    <name type="common">Bagworm moth</name>
    <name type="synonym">Eumeta japonica</name>
    <dbReference type="NCBI Taxonomy" id="151549"/>
    <lineage>
        <taxon>Eukaryota</taxon>
        <taxon>Metazoa</taxon>
        <taxon>Ecdysozoa</taxon>
        <taxon>Arthropoda</taxon>
        <taxon>Hexapoda</taxon>
        <taxon>Insecta</taxon>
        <taxon>Pterygota</taxon>
        <taxon>Neoptera</taxon>
        <taxon>Endopterygota</taxon>
        <taxon>Lepidoptera</taxon>
        <taxon>Glossata</taxon>
        <taxon>Ditrysia</taxon>
        <taxon>Tineoidea</taxon>
        <taxon>Psychidae</taxon>
        <taxon>Oiketicinae</taxon>
        <taxon>Eumeta</taxon>
    </lineage>
</organism>
<protein>
    <submittedName>
        <fullName evidence="1">Uncharacterized protein</fullName>
    </submittedName>
</protein>
<comment type="caution">
    <text evidence="1">The sequence shown here is derived from an EMBL/GenBank/DDBJ whole genome shotgun (WGS) entry which is preliminary data.</text>
</comment>
<dbReference type="Proteomes" id="UP000299102">
    <property type="component" value="Unassembled WGS sequence"/>
</dbReference>
<keyword evidence="2" id="KW-1185">Reference proteome</keyword>
<proteinExistence type="predicted"/>
<evidence type="ECO:0000313" key="2">
    <source>
        <dbReference type="Proteomes" id="UP000299102"/>
    </source>
</evidence>
<gene>
    <name evidence="1" type="ORF">EVAR_51227_1</name>
</gene>
<accession>A0A4C1ZBB0</accession>
<evidence type="ECO:0000313" key="1">
    <source>
        <dbReference type="EMBL" id="GBP85108.1"/>
    </source>
</evidence>
<dbReference type="AlphaFoldDB" id="A0A4C1ZBB0"/>